<evidence type="ECO:0000313" key="3">
    <source>
        <dbReference type="Proteomes" id="UP000722485"/>
    </source>
</evidence>
<evidence type="ECO:0000313" key="2">
    <source>
        <dbReference type="EMBL" id="KAF7543583.1"/>
    </source>
</evidence>
<dbReference type="Proteomes" id="UP000722485">
    <property type="component" value="Unassembled WGS sequence"/>
</dbReference>
<name>A0A9P5GXD5_9HYPO</name>
<feature type="compositionally biased region" description="Basic and acidic residues" evidence="1">
    <location>
        <begin position="28"/>
        <end position="60"/>
    </location>
</feature>
<proteinExistence type="predicted"/>
<gene>
    <name evidence="2" type="ORF">G7Z17_g10627</name>
</gene>
<dbReference type="EMBL" id="JAANBB010000357">
    <property type="protein sequence ID" value="KAF7543583.1"/>
    <property type="molecule type" value="Genomic_DNA"/>
</dbReference>
<feature type="compositionally biased region" description="Basic and acidic residues" evidence="1">
    <location>
        <begin position="96"/>
        <end position="121"/>
    </location>
</feature>
<feature type="region of interest" description="Disordered" evidence="1">
    <location>
        <begin position="1"/>
        <end position="130"/>
    </location>
</feature>
<dbReference type="PANTHER" id="PTHR42090:SF1">
    <property type="match status" value="1"/>
</dbReference>
<accession>A0A9P5GXD5</accession>
<comment type="caution">
    <text evidence="2">The sequence shown here is derived from an EMBL/GenBank/DDBJ whole genome shotgun (WGS) entry which is preliminary data.</text>
</comment>
<dbReference type="OrthoDB" id="423498at2759"/>
<dbReference type="AlphaFoldDB" id="A0A9P5GXD5"/>
<reference evidence="2" key="1">
    <citation type="submission" date="2020-03" db="EMBL/GenBank/DDBJ databases">
        <title>Draft Genome Sequence of Cylindrodendrum hubeiense.</title>
        <authorList>
            <person name="Buettner E."/>
            <person name="Kellner H."/>
        </authorList>
    </citation>
    <scope>NUCLEOTIDE SEQUENCE</scope>
    <source>
        <strain evidence="2">IHI 201604</strain>
    </source>
</reference>
<sequence>MSLPLRRVLRTARANTRPIHNSPLTRLPYKDSQDRESLRTGTSEHTKSGRDEDIARDRPDVAFNAQEPKPEEAAARSAKKGGTGTDPLEMSGANKDISKPVKEDDSGKEVRKGGASKERSPQKKGKSRKA</sequence>
<organism evidence="2 3">
    <name type="scientific">Cylindrodendrum hubeiense</name>
    <dbReference type="NCBI Taxonomy" id="595255"/>
    <lineage>
        <taxon>Eukaryota</taxon>
        <taxon>Fungi</taxon>
        <taxon>Dikarya</taxon>
        <taxon>Ascomycota</taxon>
        <taxon>Pezizomycotina</taxon>
        <taxon>Sordariomycetes</taxon>
        <taxon>Hypocreomycetidae</taxon>
        <taxon>Hypocreales</taxon>
        <taxon>Nectriaceae</taxon>
        <taxon>Cylindrodendrum</taxon>
    </lineage>
</organism>
<protein>
    <submittedName>
        <fullName evidence="2">Uncharacterized protein</fullName>
    </submittedName>
</protein>
<evidence type="ECO:0000256" key="1">
    <source>
        <dbReference type="SAM" id="MobiDB-lite"/>
    </source>
</evidence>
<keyword evidence="3" id="KW-1185">Reference proteome</keyword>
<dbReference type="PANTHER" id="PTHR42090">
    <property type="match status" value="1"/>
</dbReference>